<sequence length="114" mass="12823">MPTNRLSMEGEPVAMESVAHSLEMMAEVAKYLSSLVAFSPRFPAELQPDRNEGSIIRIALGVIVHPQLDRESDCKTQQPPIWLLFHYDLVLISKTTGMIDQTTMVQSTPDPNRR</sequence>
<dbReference type="Proteomes" id="UP000661280">
    <property type="component" value="Chromosome 7"/>
</dbReference>
<evidence type="ECO:0000313" key="1">
    <source>
        <dbReference type="EMBL" id="BCS04165.1"/>
    </source>
</evidence>
<dbReference type="KEGG" id="aluc:AKAW2_71043S"/>
<dbReference type="AlphaFoldDB" id="A0A7R8AFR2"/>
<evidence type="ECO:0000313" key="2">
    <source>
        <dbReference type="Proteomes" id="UP000661280"/>
    </source>
</evidence>
<dbReference type="RefSeq" id="XP_041547927.1">
    <property type="nucleotide sequence ID" value="XM_041683692.1"/>
</dbReference>
<dbReference type="GeneID" id="64965486"/>
<reference evidence="1" key="1">
    <citation type="submission" date="2021-01" db="EMBL/GenBank/DDBJ databases">
        <authorList>
            <consortium name="Aspergillus luchuensis mut. kawachii IFO 4304 genome sequencing consortium"/>
            <person name="Kazuki M."/>
            <person name="Futagami T."/>
        </authorList>
    </citation>
    <scope>NUCLEOTIDE SEQUENCE</scope>
    <source>
        <strain evidence="1">IFO 4308</strain>
    </source>
</reference>
<organism evidence="1 2">
    <name type="scientific">Aspergillus kawachii</name>
    <name type="common">White koji mold</name>
    <name type="synonym">Aspergillus awamori var. kawachi</name>
    <dbReference type="NCBI Taxonomy" id="1069201"/>
    <lineage>
        <taxon>Eukaryota</taxon>
        <taxon>Fungi</taxon>
        <taxon>Dikarya</taxon>
        <taxon>Ascomycota</taxon>
        <taxon>Pezizomycotina</taxon>
        <taxon>Eurotiomycetes</taxon>
        <taxon>Eurotiomycetidae</taxon>
        <taxon>Eurotiales</taxon>
        <taxon>Aspergillaceae</taxon>
        <taxon>Aspergillus</taxon>
        <taxon>Aspergillus subgen. Circumdati</taxon>
    </lineage>
</organism>
<accession>A0A7R8AFR2</accession>
<name>A0A7R8AFR2_ASPKA</name>
<proteinExistence type="predicted"/>
<keyword evidence="2" id="KW-1185">Reference proteome</keyword>
<dbReference type="EMBL" id="AP024431">
    <property type="protein sequence ID" value="BCS04165.1"/>
    <property type="molecule type" value="Genomic_DNA"/>
</dbReference>
<gene>
    <name evidence="1" type="ORF">AKAW2_71043S</name>
</gene>
<reference evidence="1" key="2">
    <citation type="submission" date="2021-02" db="EMBL/GenBank/DDBJ databases">
        <title>Aspergillus luchuensis mut. kawachii IFO 4304 genome sequence.</title>
        <authorList>
            <person name="Mori K."/>
            <person name="Kadooka C."/>
            <person name="Goto M."/>
            <person name="Futagami T."/>
        </authorList>
    </citation>
    <scope>NUCLEOTIDE SEQUENCE</scope>
    <source>
        <strain evidence="1">IFO 4308</strain>
    </source>
</reference>
<protein>
    <submittedName>
        <fullName evidence="1">Uncharacterized protein</fullName>
    </submittedName>
</protein>